<dbReference type="Gene3D" id="2.60.120.620">
    <property type="entry name" value="q2cbj1_9rhob like domain"/>
    <property type="match status" value="1"/>
</dbReference>
<evidence type="ECO:0000313" key="2">
    <source>
        <dbReference type="Proteomes" id="UP000663838"/>
    </source>
</evidence>
<accession>A0A821XRR9</accession>
<sequence length="60" mass="6694">AWLRDEDSPVVARLSQLISALTNLTMETAEEIQIANYGIGGYQSHHVDCYHVCFCVSSFC</sequence>
<organism evidence="1 2">
    <name type="scientific">Rotaria socialis</name>
    <dbReference type="NCBI Taxonomy" id="392032"/>
    <lineage>
        <taxon>Eukaryota</taxon>
        <taxon>Metazoa</taxon>
        <taxon>Spiralia</taxon>
        <taxon>Gnathifera</taxon>
        <taxon>Rotifera</taxon>
        <taxon>Eurotatoria</taxon>
        <taxon>Bdelloidea</taxon>
        <taxon>Philodinida</taxon>
        <taxon>Philodinidae</taxon>
        <taxon>Rotaria</taxon>
    </lineage>
</organism>
<reference evidence="1" key="1">
    <citation type="submission" date="2021-02" db="EMBL/GenBank/DDBJ databases">
        <authorList>
            <person name="Nowell W R."/>
        </authorList>
    </citation>
    <scope>NUCLEOTIDE SEQUENCE</scope>
</reference>
<proteinExistence type="predicted"/>
<feature type="non-terminal residue" evidence="1">
    <location>
        <position position="1"/>
    </location>
</feature>
<evidence type="ECO:0000313" key="1">
    <source>
        <dbReference type="EMBL" id="CAF4950867.1"/>
    </source>
</evidence>
<comment type="caution">
    <text evidence="1">The sequence shown here is derived from an EMBL/GenBank/DDBJ whole genome shotgun (WGS) entry which is preliminary data.</text>
</comment>
<name>A0A821XRR9_9BILA</name>
<dbReference type="EMBL" id="CAJOBS010013131">
    <property type="protein sequence ID" value="CAF4950867.1"/>
    <property type="molecule type" value="Genomic_DNA"/>
</dbReference>
<dbReference type="Proteomes" id="UP000663838">
    <property type="component" value="Unassembled WGS sequence"/>
</dbReference>
<protein>
    <submittedName>
        <fullName evidence="1">Uncharacterized protein</fullName>
    </submittedName>
</protein>
<dbReference type="AlphaFoldDB" id="A0A821XRR9"/>
<gene>
    <name evidence="1" type="ORF">TOA249_LOCUS33865</name>
</gene>